<comment type="caution">
    <text evidence="2">The sequence shown here is derived from an EMBL/GenBank/DDBJ whole genome shotgun (WGS) entry which is preliminary data.</text>
</comment>
<accession>A0ABW5DH06</accession>
<evidence type="ECO:0000313" key="2">
    <source>
        <dbReference type="EMBL" id="MFD2259291.1"/>
    </source>
</evidence>
<dbReference type="InterPro" id="IPR006837">
    <property type="entry name" value="Divergent_DAC"/>
</dbReference>
<dbReference type="EMBL" id="JBHUIR010000020">
    <property type="protein sequence ID" value="MFD2259291.1"/>
    <property type="molecule type" value="Genomic_DNA"/>
</dbReference>
<dbReference type="SUPFAM" id="SSF88713">
    <property type="entry name" value="Glycoside hydrolase/deacetylase"/>
    <property type="match status" value="1"/>
</dbReference>
<feature type="transmembrane region" description="Helical" evidence="1">
    <location>
        <begin position="25"/>
        <end position="48"/>
    </location>
</feature>
<dbReference type="RefSeq" id="WP_345098692.1">
    <property type="nucleotide sequence ID" value="NZ_BAABGS010000018.1"/>
</dbReference>
<protein>
    <submittedName>
        <fullName evidence="2">Divergent polysaccharide deacetylase family protein</fullName>
    </submittedName>
</protein>
<gene>
    <name evidence="2" type="ORF">ACFSMZ_05885</name>
</gene>
<keyword evidence="3" id="KW-1185">Reference proteome</keyword>
<dbReference type="InterPro" id="IPR011330">
    <property type="entry name" value="Glyco_hydro/deAcase_b/a-brl"/>
</dbReference>
<proteinExistence type="predicted"/>
<sequence>MEPFRTELDDPIQPIERKRGTGKRILKFALAAVAGGAAIAAVAGAFLLQTQVLEEKVNDAVAQATAPLAEEIKKVEKAAPSKRTPASPAIIRAKPEQNSAADQVAIIRHPDELMQRSPLIAHLPDEALLEDSPYGQLPVRDAETGRRPFDVYARPWSGARGARIAIIIGGLGISQTGTQRAIEVLPAEITLAFAPLGNSLDRWVQTARREGHEVMLQVPMEPFDYPNINPGGNVLLVEDAPAKQIENLHKNLARINSYTGIVNHMGARYTSDADAMDRVMEELGDRGLGYLDDGTSARSVAQETALVHQVPFAAADATIDLVPEKGAILEKLDNLERTARAQGIAIGIGSSLDMTVDAVAEWANQARKRGIELVPFSAVAFDPERQD</sequence>
<dbReference type="CDD" id="cd10936">
    <property type="entry name" value="CE4_DAC2"/>
    <property type="match status" value="1"/>
</dbReference>
<dbReference type="Proteomes" id="UP001597373">
    <property type="component" value="Unassembled WGS sequence"/>
</dbReference>
<evidence type="ECO:0000256" key="1">
    <source>
        <dbReference type="SAM" id="Phobius"/>
    </source>
</evidence>
<dbReference type="PANTHER" id="PTHR30105:SF2">
    <property type="entry name" value="DIVERGENT POLYSACCHARIDE DEACETYLASE SUPERFAMILY"/>
    <property type="match status" value="1"/>
</dbReference>
<keyword evidence="1" id="KW-1133">Transmembrane helix</keyword>
<evidence type="ECO:0000313" key="3">
    <source>
        <dbReference type="Proteomes" id="UP001597373"/>
    </source>
</evidence>
<reference evidence="3" key="1">
    <citation type="journal article" date="2019" name="Int. J. Syst. Evol. Microbiol.">
        <title>The Global Catalogue of Microorganisms (GCM) 10K type strain sequencing project: providing services to taxonomists for standard genome sequencing and annotation.</title>
        <authorList>
            <consortium name="The Broad Institute Genomics Platform"/>
            <consortium name="The Broad Institute Genome Sequencing Center for Infectious Disease"/>
            <person name="Wu L."/>
            <person name="Ma J."/>
        </authorList>
    </citation>
    <scope>NUCLEOTIDE SEQUENCE [LARGE SCALE GENOMIC DNA]</scope>
    <source>
        <strain evidence="3">KCTC 23707</strain>
    </source>
</reference>
<dbReference type="PANTHER" id="PTHR30105">
    <property type="entry name" value="UNCHARACTERIZED YIBQ-RELATED"/>
    <property type="match status" value="1"/>
</dbReference>
<keyword evidence="1" id="KW-0812">Transmembrane</keyword>
<dbReference type="Gene3D" id="3.20.20.370">
    <property type="entry name" value="Glycoside hydrolase/deacetylase"/>
    <property type="match status" value="1"/>
</dbReference>
<organism evidence="2 3">
    <name type="scientific">Chelativorans composti</name>
    <dbReference type="NCBI Taxonomy" id="768533"/>
    <lineage>
        <taxon>Bacteria</taxon>
        <taxon>Pseudomonadati</taxon>
        <taxon>Pseudomonadota</taxon>
        <taxon>Alphaproteobacteria</taxon>
        <taxon>Hyphomicrobiales</taxon>
        <taxon>Phyllobacteriaceae</taxon>
        <taxon>Chelativorans</taxon>
    </lineage>
</organism>
<dbReference type="Pfam" id="PF04748">
    <property type="entry name" value="Polysacc_deac_2"/>
    <property type="match status" value="1"/>
</dbReference>
<name>A0ABW5DH06_9HYPH</name>
<keyword evidence="1" id="KW-0472">Membrane</keyword>